<protein>
    <submittedName>
        <fullName evidence="1">Uncharacterized protein</fullName>
    </submittedName>
</protein>
<gene>
    <name evidence="1" type="ORF">KOY48_01680</name>
</gene>
<dbReference type="KEGG" id="mnd:KOY48_01680"/>
<dbReference type="Proteomes" id="UP000679129">
    <property type="component" value="Chromosome"/>
</dbReference>
<proteinExistence type="predicted"/>
<evidence type="ECO:0000313" key="1">
    <source>
        <dbReference type="EMBL" id="QWQ32546.1"/>
    </source>
</evidence>
<reference evidence="1" key="1">
    <citation type="submission" date="2021-06" db="EMBL/GenBank/DDBJ databases">
        <title>An adapted protocol for Saccharibacteria cultivation: two new species join this phylum of Candidate Phyla Radiations.</title>
        <authorList>
            <person name="Ibrahim A."/>
            <person name="Maatouk M."/>
            <person name="Zgheib R."/>
            <person name="Haddad G."/>
            <person name="Bou Khalil J."/>
            <person name="Raoult D."/>
            <person name="Bittar F."/>
        </authorList>
    </citation>
    <scope>NUCLEOTIDE SEQUENCE</scope>
    <source>
        <strain evidence="1">IHU1</strain>
    </source>
</reference>
<organism evidence="1 2">
    <name type="scientific">Candidatus Minimicrobia naudis</name>
    <dbReference type="NCBI Taxonomy" id="2841263"/>
    <lineage>
        <taxon>Bacteria</taxon>
        <taxon>Candidatus Saccharimonadota</taxon>
        <taxon>Candidatus Saccharimonadota incertae sedis</taxon>
        <taxon>Candidatus Minimicrobia</taxon>
    </lineage>
</organism>
<keyword evidence="2" id="KW-1185">Reference proteome</keyword>
<dbReference type="EMBL" id="CP076460">
    <property type="protein sequence ID" value="QWQ32546.1"/>
    <property type="molecule type" value="Genomic_DNA"/>
</dbReference>
<dbReference type="AlphaFoldDB" id="A0A8F1SC21"/>
<name>A0A8F1SC21_9BACT</name>
<accession>A0A8F1SC21</accession>
<sequence length="52" mass="6296">MEMIDNWQPDAIILDMYPATWRRETAMALLNELRSHADLAKFTDYGLYEYRR</sequence>
<evidence type="ECO:0000313" key="2">
    <source>
        <dbReference type="Proteomes" id="UP000679129"/>
    </source>
</evidence>